<dbReference type="RefSeq" id="WP_191619710.1">
    <property type="nucleotide sequence ID" value="NZ_JACYFG010000061.1"/>
</dbReference>
<dbReference type="AlphaFoldDB" id="A0A927FDH5"/>
<evidence type="ECO:0000259" key="2">
    <source>
        <dbReference type="Pfam" id="PF13828"/>
    </source>
</evidence>
<dbReference type="InterPro" id="IPR025241">
    <property type="entry name" value="DUF4190"/>
</dbReference>
<dbReference type="Pfam" id="PF13828">
    <property type="entry name" value="DUF4190"/>
    <property type="match status" value="1"/>
</dbReference>
<evidence type="ECO:0000313" key="3">
    <source>
        <dbReference type="EMBL" id="MBD5782381.1"/>
    </source>
</evidence>
<comment type="caution">
    <text evidence="3">The sequence shown here is derived from an EMBL/GenBank/DDBJ whole genome shotgun (WGS) entry which is preliminary data.</text>
</comment>
<keyword evidence="1" id="KW-1133">Transmembrane helix</keyword>
<sequence>MNCVNHPETPSDARCTGCQEPFCQDCLVEINGEKYCGSCKVMAVDSQAPVNLDQEETIPNKQAGEALIMAIIGIFCFGFILGPIAIYKASKAKKEMDEDPRQSGRGKATAAQVIGCIIILLNVISILSVVAGV</sequence>
<keyword evidence="4" id="KW-1185">Reference proteome</keyword>
<evidence type="ECO:0000313" key="4">
    <source>
        <dbReference type="Proteomes" id="UP000622317"/>
    </source>
</evidence>
<gene>
    <name evidence="3" type="ORF">IEN85_22975</name>
</gene>
<keyword evidence="1" id="KW-0812">Transmembrane</keyword>
<organism evidence="3 4">
    <name type="scientific">Pelagicoccus enzymogenes</name>
    <dbReference type="NCBI Taxonomy" id="2773457"/>
    <lineage>
        <taxon>Bacteria</taxon>
        <taxon>Pseudomonadati</taxon>
        <taxon>Verrucomicrobiota</taxon>
        <taxon>Opitutia</taxon>
        <taxon>Puniceicoccales</taxon>
        <taxon>Pelagicoccaceae</taxon>
        <taxon>Pelagicoccus</taxon>
    </lineage>
</organism>
<name>A0A927FDH5_9BACT</name>
<feature type="transmembrane region" description="Helical" evidence="1">
    <location>
        <begin position="108"/>
        <end position="131"/>
    </location>
</feature>
<evidence type="ECO:0000256" key="1">
    <source>
        <dbReference type="SAM" id="Phobius"/>
    </source>
</evidence>
<reference evidence="3" key="1">
    <citation type="submission" date="2020-09" db="EMBL/GenBank/DDBJ databases">
        <title>Pelagicoccus enzymogenes sp. nov. with an EPS production, isolated from marine sediment.</title>
        <authorList>
            <person name="Feng X."/>
        </authorList>
    </citation>
    <scope>NUCLEOTIDE SEQUENCE</scope>
    <source>
        <strain evidence="3">NFK12</strain>
    </source>
</reference>
<accession>A0A927FDH5</accession>
<dbReference type="Proteomes" id="UP000622317">
    <property type="component" value="Unassembled WGS sequence"/>
</dbReference>
<dbReference type="EMBL" id="JACYFG010000061">
    <property type="protein sequence ID" value="MBD5782381.1"/>
    <property type="molecule type" value="Genomic_DNA"/>
</dbReference>
<keyword evidence="1" id="KW-0472">Membrane</keyword>
<protein>
    <submittedName>
        <fullName evidence="3">DUF4190 domain-containing protein</fullName>
    </submittedName>
</protein>
<feature type="domain" description="DUF4190" evidence="2">
    <location>
        <begin position="66"/>
        <end position="124"/>
    </location>
</feature>
<feature type="transmembrane region" description="Helical" evidence="1">
    <location>
        <begin position="66"/>
        <end position="87"/>
    </location>
</feature>
<proteinExistence type="predicted"/>